<dbReference type="RefSeq" id="XP_062625075.1">
    <property type="nucleotide sequence ID" value="XM_062769091.1"/>
</dbReference>
<dbReference type="InterPro" id="IPR036291">
    <property type="entry name" value="NAD(P)-bd_dom_sf"/>
</dbReference>
<dbReference type="Gene3D" id="3.40.50.720">
    <property type="entry name" value="NAD(P)-binding Rossmann-like Domain"/>
    <property type="match status" value="1"/>
</dbReference>
<dbReference type="EMBL" id="CP086715">
    <property type="protein sequence ID" value="WOO79043.1"/>
    <property type="molecule type" value="Genomic_DNA"/>
</dbReference>
<dbReference type="Pfam" id="PF13460">
    <property type="entry name" value="NAD_binding_10"/>
    <property type="match status" value="1"/>
</dbReference>
<dbReference type="Proteomes" id="UP000827549">
    <property type="component" value="Chromosome 2"/>
</dbReference>
<name>A0AAF0Y8T7_9TREE</name>
<dbReference type="GeneID" id="87805827"/>
<dbReference type="PANTHER" id="PTHR15020">
    <property type="entry name" value="FLAVIN REDUCTASE-RELATED"/>
    <property type="match status" value="1"/>
</dbReference>
<dbReference type="InterPro" id="IPR016040">
    <property type="entry name" value="NAD(P)-bd_dom"/>
</dbReference>
<proteinExistence type="predicted"/>
<dbReference type="AlphaFoldDB" id="A0AAF0Y8T7"/>
<feature type="domain" description="NAD(P)-binding" evidence="1">
    <location>
        <begin position="10"/>
        <end position="135"/>
    </location>
</feature>
<protein>
    <recommendedName>
        <fullName evidence="1">NAD(P)-binding domain-containing protein</fullName>
    </recommendedName>
</protein>
<keyword evidence="3" id="KW-1185">Reference proteome</keyword>
<evidence type="ECO:0000313" key="3">
    <source>
        <dbReference type="Proteomes" id="UP000827549"/>
    </source>
</evidence>
<reference evidence="2" key="1">
    <citation type="submission" date="2023-10" db="EMBL/GenBank/DDBJ databases">
        <authorList>
            <person name="Noh H."/>
        </authorList>
    </citation>
    <scope>NUCLEOTIDE SEQUENCE</scope>
    <source>
        <strain evidence="2">DUCC4014</strain>
    </source>
</reference>
<dbReference type="SUPFAM" id="SSF51735">
    <property type="entry name" value="NAD(P)-binding Rossmann-fold domains"/>
    <property type="match status" value="1"/>
</dbReference>
<accession>A0AAF0Y8T7</accession>
<organism evidence="2 3">
    <name type="scientific">Vanrija pseudolonga</name>
    <dbReference type="NCBI Taxonomy" id="143232"/>
    <lineage>
        <taxon>Eukaryota</taxon>
        <taxon>Fungi</taxon>
        <taxon>Dikarya</taxon>
        <taxon>Basidiomycota</taxon>
        <taxon>Agaricomycotina</taxon>
        <taxon>Tremellomycetes</taxon>
        <taxon>Trichosporonales</taxon>
        <taxon>Trichosporonaceae</taxon>
        <taxon>Vanrija</taxon>
    </lineage>
</organism>
<evidence type="ECO:0000259" key="1">
    <source>
        <dbReference type="Pfam" id="PF13460"/>
    </source>
</evidence>
<gene>
    <name evidence="2" type="ORF">LOC62_02G002580</name>
</gene>
<sequence>MTPQNITILGASRGTGLAVLRVLAQRPDTYITLLLRKPDVLNDDSTVGPAIRAGRVRIVQGDAKVENDVAKVLRGADLVLSTIGGAGKMTMRGGVLDDPTICTVAGAALARALSQLDTPPRVVVCSSMGIGSNHDVMPLTWRIVYPLLIGGPHEDKVGLEYIFSRAARGIATPTVAKDKRDVPAEHILPASQAALLPENFLPQVTILRPAFMDDREPKGLDKVRSGDAIKSYFIGRRDLADWVVKHVIDSDEWVNRFPVIGY</sequence>
<evidence type="ECO:0000313" key="2">
    <source>
        <dbReference type="EMBL" id="WOO79043.1"/>
    </source>
</evidence>
<dbReference type="PANTHER" id="PTHR15020:SF50">
    <property type="entry name" value="UPF0659 PROTEIN YMR090W"/>
    <property type="match status" value="1"/>
</dbReference>